<evidence type="ECO:0000313" key="1">
    <source>
        <dbReference type="EMBL" id="MXY95738.1"/>
    </source>
</evidence>
<dbReference type="AlphaFoldDB" id="A0A6B0Z258"/>
<proteinExistence type="predicted"/>
<reference evidence="1" key="1">
    <citation type="submission" date="2019-09" db="EMBL/GenBank/DDBJ databases">
        <title>Characterisation of the sponge microbiome using genome-centric metagenomics.</title>
        <authorList>
            <person name="Engelberts J.P."/>
            <person name="Robbins S.J."/>
            <person name="De Goeij J.M."/>
            <person name="Aranda M."/>
            <person name="Bell S.C."/>
            <person name="Webster N.S."/>
        </authorList>
    </citation>
    <scope>NUCLEOTIDE SEQUENCE</scope>
    <source>
        <strain evidence="1">SB0664_bin_27</strain>
    </source>
</reference>
<organism evidence="1">
    <name type="scientific">Caldilineaceae bacterium SB0664_bin_27</name>
    <dbReference type="NCBI Taxonomy" id="2605260"/>
    <lineage>
        <taxon>Bacteria</taxon>
        <taxon>Bacillati</taxon>
        <taxon>Chloroflexota</taxon>
        <taxon>Caldilineae</taxon>
        <taxon>Caldilineales</taxon>
        <taxon>Caldilineaceae</taxon>
    </lineage>
</organism>
<accession>A0A6B0Z258</accession>
<protein>
    <submittedName>
        <fullName evidence="1">DUF4276 family protein</fullName>
    </submittedName>
</protein>
<dbReference type="InterPro" id="IPR025455">
    <property type="entry name" value="DUF4276"/>
</dbReference>
<name>A0A6B0Z258_9CHLR</name>
<dbReference type="EMBL" id="VXRG01000169">
    <property type="protein sequence ID" value="MXY95738.1"/>
    <property type="molecule type" value="Genomic_DNA"/>
</dbReference>
<gene>
    <name evidence="1" type="ORF">F4Y42_20050</name>
</gene>
<comment type="caution">
    <text evidence="1">The sequence shown here is derived from an EMBL/GenBank/DDBJ whole genome shotgun (WGS) entry which is preliminary data.</text>
</comment>
<dbReference type="Pfam" id="PF14103">
    <property type="entry name" value="DUF4276"/>
    <property type="match status" value="1"/>
</dbReference>
<sequence length="190" mass="21530">MNRVVFLLEEASMRDLLNGLLPRLYPELNFLCLAHEGKSDLERSIPRKLRAWREPGVHFVILRDNDGGDCVLLKQQLMQSCRAAGRPDTTVRIVCQELEAWYLGEPDALADAFEKESLRRIGRKARFRDPDAVQQPSEALRRLVPGFRKVSGAKAMAGLLTRERNNSKSFHVLLSRLDQLYAELEDGASG</sequence>